<dbReference type="AlphaFoldDB" id="A0A8K9WPR7"/>
<dbReference type="GO" id="GO:1902176">
    <property type="term" value="P:negative regulation of oxidative stress-induced intrinsic apoptotic signaling pathway"/>
    <property type="evidence" value="ECO:0007669"/>
    <property type="project" value="TreeGrafter"/>
</dbReference>
<reference evidence="4" key="2">
    <citation type="submission" date="2025-08" db="UniProtKB">
        <authorList>
            <consortium name="Ensembl"/>
        </authorList>
    </citation>
    <scope>IDENTIFICATION</scope>
</reference>
<evidence type="ECO:0000313" key="5">
    <source>
        <dbReference type="Proteomes" id="UP000694395"/>
    </source>
</evidence>
<sequence>MTLNVNENCPSIMMILSKENAIAEWREMMGPADPEQAMQVKPDSLRAQFAKSILENAVHGSSNVQHAMDNIKFIFGDIPAPNTCPTNPSDIFIQYI</sequence>
<dbReference type="PANTHER" id="PTHR46161">
    <property type="entry name" value="NUCLEOSIDE DIPHOSPHATE KINASE"/>
    <property type="match status" value="1"/>
</dbReference>
<dbReference type="GO" id="GO:0003341">
    <property type="term" value="P:cilium movement"/>
    <property type="evidence" value="ECO:0007669"/>
    <property type="project" value="TreeGrafter"/>
</dbReference>
<dbReference type="Ensembl" id="ENSOMYT00000145209.1">
    <property type="protein sequence ID" value="ENSOMYP00000115553.1"/>
    <property type="gene ID" value="ENSOMYG00000055418.1"/>
</dbReference>
<dbReference type="SMART" id="SM00562">
    <property type="entry name" value="NDK"/>
    <property type="match status" value="1"/>
</dbReference>
<evidence type="ECO:0000256" key="2">
    <source>
        <dbReference type="PROSITE-ProRule" id="PRU00706"/>
    </source>
</evidence>
<dbReference type="InterPro" id="IPR034907">
    <property type="entry name" value="NDK-like_dom"/>
</dbReference>
<dbReference type="Proteomes" id="UP000694395">
    <property type="component" value="Chromosome 11"/>
</dbReference>
<keyword evidence="5" id="KW-1185">Reference proteome</keyword>
<name>A0A8K9WPR7_ONCMY</name>
<dbReference type="Gene3D" id="3.30.70.141">
    <property type="entry name" value="Nucleoside diphosphate kinase-like domain"/>
    <property type="match status" value="1"/>
</dbReference>
<dbReference type="InterPro" id="IPR036850">
    <property type="entry name" value="NDK-like_dom_sf"/>
</dbReference>
<dbReference type="PANTHER" id="PTHR46161:SF1">
    <property type="entry name" value="NUCLEOSIDE DIPHOSPHATE KINASE HOMOLOG 5"/>
    <property type="match status" value="1"/>
</dbReference>
<comment type="caution">
    <text evidence="2">Lacks conserved residue(s) required for the propagation of feature annotation.</text>
</comment>
<accession>A0A8K9WPR7</accession>
<evidence type="ECO:0000256" key="1">
    <source>
        <dbReference type="ARBA" id="ARBA00008142"/>
    </source>
</evidence>
<organism evidence="4 5">
    <name type="scientific">Oncorhynchus mykiss</name>
    <name type="common">Rainbow trout</name>
    <name type="synonym">Salmo gairdneri</name>
    <dbReference type="NCBI Taxonomy" id="8022"/>
    <lineage>
        <taxon>Eukaryota</taxon>
        <taxon>Metazoa</taxon>
        <taxon>Chordata</taxon>
        <taxon>Craniata</taxon>
        <taxon>Vertebrata</taxon>
        <taxon>Euteleostomi</taxon>
        <taxon>Actinopterygii</taxon>
        <taxon>Neopterygii</taxon>
        <taxon>Teleostei</taxon>
        <taxon>Protacanthopterygii</taxon>
        <taxon>Salmoniformes</taxon>
        <taxon>Salmonidae</taxon>
        <taxon>Salmoninae</taxon>
        <taxon>Oncorhynchus</taxon>
    </lineage>
</organism>
<evidence type="ECO:0000313" key="4">
    <source>
        <dbReference type="Ensembl" id="ENSOMYP00000115553.1"/>
    </source>
</evidence>
<dbReference type="GO" id="GO:0005929">
    <property type="term" value="C:cilium"/>
    <property type="evidence" value="ECO:0007669"/>
    <property type="project" value="TreeGrafter"/>
</dbReference>
<dbReference type="Pfam" id="PF00334">
    <property type="entry name" value="NDK"/>
    <property type="match status" value="1"/>
</dbReference>
<dbReference type="PROSITE" id="PS51374">
    <property type="entry name" value="NDPK_LIKE"/>
    <property type="match status" value="1"/>
</dbReference>
<reference evidence="4" key="1">
    <citation type="submission" date="2020-07" db="EMBL/GenBank/DDBJ databases">
        <title>A long reads based de novo assembly of the rainbow trout Arlee double haploid line genome.</title>
        <authorList>
            <person name="Gao G."/>
            <person name="Palti Y."/>
        </authorList>
    </citation>
    <scope>NUCLEOTIDE SEQUENCE [LARGE SCALE GENOMIC DNA]</scope>
</reference>
<comment type="similarity">
    <text evidence="1 2">Belongs to the NDK family.</text>
</comment>
<reference evidence="4" key="3">
    <citation type="submission" date="2025-09" db="UniProtKB">
        <authorList>
            <consortium name="Ensembl"/>
        </authorList>
    </citation>
    <scope>IDENTIFICATION</scope>
</reference>
<proteinExistence type="inferred from homology"/>
<dbReference type="GeneTree" id="ENSGT00940000161182"/>
<feature type="domain" description="Nucleoside diphosphate kinase-like" evidence="3">
    <location>
        <begin position="1"/>
        <end position="82"/>
    </location>
</feature>
<protein>
    <recommendedName>
        <fullName evidence="3">Nucleoside diphosphate kinase-like domain-containing protein</fullName>
    </recommendedName>
</protein>
<dbReference type="SUPFAM" id="SSF54919">
    <property type="entry name" value="Nucleoside diphosphate kinase, NDK"/>
    <property type="match status" value="1"/>
</dbReference>
<evidence type="ECO:0000259" key="3">
    <source>
        <dbReference type="SMART" id="SM00562"/>
    </source>
</evidence>